<dbReference type="EMBL" id="CP011125">
    <property type="protein sequence ID" value="AKF02920.1"/>
    <property type="molecule type" value="Genomic_DNA"/>
</dbReference>
<dbReference type="InterPro" id="IPR052910">
    <property type="entry name" value="ABC-Purine-Binding"/>
</dbReference>
<dbReference type="InterPro" id="IPR003760">
    <property type="entry name" value="PnrA-like"/>
</dbReference>
<dbReference type="PANTHER" id="PTHR43208">
    <property type="entry name" value="ABC TRANSPORTER SUBSTRATE-BINDING PROTEIN"/>
    <property type="match status" value="1"/>
</dbReference>
<evidence type="ECO:0000259" key="2">
    <source>
        <dbReference type="Pfam" id="PF02608"/>
    </source>
</evidence>
<protein>
    <submittedName>
        <fullName evidence="3">Nucleoside ABC transporter, periplasmic nucleoside-binding protein</fullName>
    </submittedName>
</protein>
<dbReference type="Proteomes" id="UP000034883">
    <property type="component" value="Chromosome"/>
</dbReference>
<name>A0A0F6YFP4_9BACT</name>
<organism evidence="3 4">
    <name type="scientific">Sandaracinus amylolyticus</name>
    <dbReference type="NCBI Taxonomy" id="927083"/>
    <lineage>
        <taxon>Bacteria</taxon>
        <taxon>Pseudomonadati</taxon>
        <taxon>Myxococcota</taxon>
        <taxon>Polyangia</taxon>
        <taxon>Polyangiales</taxon>
        <taxon>Sandaracinaceae</taxon>
        <taxon>Sandaracinus</taxon>
    </lineage>
</organism>
<evidence type="ECO:0000313" key="4">
    <source>
        <dbReference type="Proteomes" id="UP000034883"/>
    </source>
</evidence>
<dbReference type="CDD" id="cd19963">
    <property type="entry name" value="PBP1_BMP-like"/>
    <property type="match status" value="1"/>
</dbReference>
<dbReference type="KEGG" id="samy:DB32_000068"/>
<feature type="domain" description="ABC transporter substrate-binding protein PnrA-like" evidence="2">
    <location>
        <begin position="44"/>
        <end position="293"/>
    </location>
</feature>
<gene>
    <name evidence="3" type="ORF">DB32_000068</name>
</gene>
<dbReference type="PANTHER" id="PTHR43208:SF1">
    <property type="entry name" value="ABC TRANSPORTER SUBSTRATE-BINDING PROTEIN"/>
    <property type="match status" value="1"/>
</dbReference>
<sequence>MSRTSSVIAATGALLALATPGCSLILDPQIDEGNGPPPIEGTIDVGFLYVGPVGDHGWTKTHDDARLYLEENVSDVATHYAPTVAVSDAARVIDEFVARGDDVIVGTSYDFLVPIQAAALRYPDRRFLICSGFQTGPNLGSYFGRMELALYQAGVLAGRMTRGDRIGLVGPVVIPESVRHMNAFTRGVRSVNPDARVLVRWTYAWFDPEEETAATEELVAAGADVIFGQTDTPVPIQVSAELSAMDGGPVYSIGYDNPDSCQFAPSRCLTSAYWNWGPMITRIVTEMRDGTWEPATPIYEQMKPDPSESVVYLAPFDPTGPVPTSVRLEIEGLVGELTADSEESRHHAFRGPVEDNRGTTRVQSGAVPTDADLLNMCWFVEGIYELDGTTPAVVPAVCPGVR</sequence>
<dbReference type="OrthoDB" id="9769871at2"/>
<dbReference type="AlphaFoldDB" id="A0A0F6YFP4"/>
<dbReference type="Pfam" id="PF02608">
    <property type="entry name" value="Bmp"/>
    <property type="match status" value="1"/>
</dbReference>
<dbReference type="Gene3D" id="3.40.50.2300">
    <property type="match status" value="2"/>
</dbReference>
<dbReference type="InterPro" id="IPR028082">
    <property type="entry name" value="Peripla_BP_I"/>
</dbReference>
<dbReference type="SUPFAM" id="SSF53822">
    <property type="entry name" value="Periplasmic binding protein-like I"/>
    <property type="match status" value="1"/>
</dbReference>
<evidence type="ECO:0000256" key="1">
    <source>
        <dbReference type="ARBA" id="ARBA00022729"/>
    </source>
</evidence>
<dbReference type="RefSeq" id="WP_053230412.1">
    <property type="nucleotide sequence ID" value="NZ_CP011125.1"/>
</dbReference>
<reference evidence="3 4" key="1">
    <citation type="submission" date="2015-03" db="EMBL/GenBank/DDBJ databases">
        <title>Genome assembly of Sandaracinus amylolyticus DSM 53668.</title>
        <authorList>
            <person name="Sharma G."/>
            <person name="Subramanian S."/>
        </authorList>
    </citation>
    <scope>NUCLEOTIDE SEQUENCE [LARGE SCALE GENOMIC DNA]</scope>
    <source>
        <strain evidence="3 4">DSM 53668</strain>
    </source>
</reference>
<evidence type="ECO:0000313" key="3">
    <source>
        <dbReference type="EMBL" id="AKF02920.1"/>
    </source>
</evidence>
<keyword evidence="1" id="KW-0732">Signal</keyword>
<dbReference type="STRING" id="927083.DB32_000068"/>
<accession>A0A0F6YFP4</accession>
<keyword evidence="4" id="KW-1185">Reference proteome</keyword>
<proteinExistence type="predicted"/>
<dbReference type="GO" id="GO:0005886">
    <property type="term" value="C:plasma membrane"/>
    <property type="evidence" value="ECO:0007669"/>
    <property type="project" value="InterPro"/>
</dbReference>